<evidence type="ECO:0000313" key="1">
    <source>
        <dbReference type="EMBL" id="MBA0551145.1"/>
    </source>
</evidence>
<proteinExistence type="predicted"/>
<comment type="caution">
    <text evidence="1">The sequence shown here is derived from an EMBL/GenBank/DDBJ whole genome shotgun (WGS) entry which is preliminary data.</text>
</comment>
<dbReference type="AlphaFoldDB" id="A0A7J8LFD3"/>
<organism evidence="1 2">
    <name type="scientific">Gossypium lobatum</name>
    <dbReference type="NCBI Taxonomy" id="34289"/>
    <lineage>
        <taxon>Eukaryota</taxon>
        <taxon>Viridiplantae</taxon>
        <taxon>Streptophyta</taxon>
        <taxon>Embryophyta</taxon>
        <taxon>Tracheophyta</taxon>
        <taxon>Spermatophyta</taxon>
        <taxon>Magnoliopsida</taxon>
        <taxon>eudicotyledons</taxon>
        <taxon>Gunneridae</taxon>
        <taxon>Pentapetalae</taxon>
        <taxon>rosids</taxon>
        <taxon>malvids</taxon>
        <taxon>Malvales</taxon>
        <taxon>Malvaceae</taxon>
        <taxon>Malvoideae</taxon>
        <taxon>Gossypium</taxon>
    </lineage>
</organism>
<dbReference type="Proteomes" id="UP000593572">
    <property type="component" value="Unassembled WGS sequence"/>
</dbReference>
<protein>
    <submittedName>
        <fullName evidence="1">Uncharacterized protein</fullName>
    </submittedName>
</protein>
<gene>
    <name evidence="1" type="ORF">Golob_022041</name>
</gene>
<reference evidence="1 2" key="1">
    <citation type="journal article" date="2019" name="Genome Biol. Evol.">
        <title>Insights into the evolution of the New World diploid cottons (Gossypium, subgenus Houzingenia) based on genome sequencing.</title>
        <authorList>
            <person name="Grover C.E."/>
            <person name="Arick M.A. 2nd"/>
            <person name="Thrash A."/>
            <person name="Conover J.L."/>
            <person name="Sanders W.S."/>
            <person name="Peterson D.G."/>
            <person name="Frelichowski J.E."/>
            <person name="Scheffler J.A."/>
            <person name="Scheffler B.E."/>
            <person name="Wendel J.F."/>
        </authorList>
    </citation>
    <scope>NUCLEOTIDE SEQUENCE [LARGE SCALE GENOMIC DNA]</scope>
    <source>
        <strain evidence="1">157</strain>
        <tissue evidence="1">Leaf</tissue>
    </source>
</reference>
<evidence type="ECO:0000313" key="2">
    <source>
        <dbReference type="Proteomes" id="UP000593572"/>
    </source>
</evidence>
<accession>A0A7J8LFD3</accession>
<sequence>MLRIEGLKDEVVVELELEIVKDDYTISTKGKYHEITFFEHIQEWIDKSLAKTVLVRLFGKKYWFQSFGRLSTSFMGV</sequence>
<dbReference type="EMBL" id="JABEZX010000002">
    <property type="protein sequence ID" value="MBA0551145.1"/>
    <property type="molecule type" value="Genomic_DNA"/>
</dbReference>
<keyword evidence="2" id="KW-1185">Reference proteome</keyword>
<name>A0A7J8LFD3_9ROSI</name>